<dbReference type="WBParaSite" id="PEQ_0001124101-mRNA-1">
    <property type="protein sequence ID" value="PEQ_0001124101-mRNA-1"/>
    <property type="gene ID" value="PEQ_0001124101"/>
</dbReference>
<proteinExistence type="predicted"/>
<feature type="region of interest" description="Disordered" evidence="1">
    <location>
        <begin position="38"/>
        <end position="70"/>
    </location>
</feature>
<evidence type="ECO:0000313" key="3">
    <source>
        <dbReference type="WBParaSite" id="PEQ_0001124101-mRNA-1"/>
    </source>
</evidence>
<dbReference type="Proteomes" id="UP000887564">
    <property type="component" value="Unplaced"/>
</dbReference>
<feature type="compositionally biased region" description="Basic residues" evidence="1">
    <location>
        <begin position="38"/>
        <end position="50"/>
    </location>
</feature>
<sequence>MPRRSSYRHNSPIVHVQHWPVILVHHVRLFHARWHSQLHVPNRRYPSRNRRSQESSKRSGQNGHRKVRAQ</sequence>
<protein>
    <submittedName>
        <fullName evidence="3">Uncharacterized protein</fullName>
    </submittedName>
</protein>
<keyword evidence="2" id="KW-1185">Reference proteome</keyword>
<dbReference type="AlphaFoldDB" id="A0A914SAT9"/>
<name>A0A914SAT9_PAREQ</name>
<accession>A0A914SAT9</accession>
<evidence type="ECO:0000313" key="2">
    <source>
        <dbReference type="Proteomes" id="UP000887564"/>
    </source>
</evidence>
<organism evidence="2 3">
    <name type="scientific">Parascaris equorum</name>
    <name type="common">Equine roundworm</name>
    <dbReference type="NCBI Taxonomy" id="6256"/>
    <lineage>
        <taxon>Eukaryota</taxon>
        <taxon>Metazoa</taxon>
        <taxon>Ecdysozoa</taxon>
        <taxon>Nematoda</taxon>
        <taxon>Chromadorea</taxon>
        <taxon>Rhabditida</taxon>
        <taxon>Spirurina</taxon>
        <taxon>Ascaridomorpha</taxon>
        <taxon>Ascaridoidea</taxon>
        <taxon>Ascarididae</taxon>
        <taxon>Parascaris</taxon>
    </lineage>
</organism>
<evidence type="ECO:0000256" key="1">
    <source>
        <dbReference type="SAM" id="MobiDB-lite"/>
    </source>
</evidence>
<reference evidence="3" key="1">
    <citation type="submission" date="2022-11" db="UniProtKB">
        <authorList>
            <consortium name="WormBaseParasite"/>
        </authorList>
    </citation>
    <scope>IDENTIFICATION</scope>
</reference>